<dbReference type="AlphaFoldDB" id="A0A0P1AUX7"/>
<dbReference type="EMBL" id="CCYD01001336">
    <property type="protein sequence ID" value="CEG44738.1"/>
    <property type="molecule type" value="Genomic_DNA"/>
</dbReference>
<dbReference type="Proteomes" id="UP000054928">
    <property type="component" value="Unassembled WGS sequence"/>
</dbReference>
<dbReference type="GeneID" id="36396133"/>
<evidence type="ECO:0000313" key="2">
    <source>
        <dbReference type="Proteomes" id="UP000054928"/>
    </source>
</evidence>
<accession>A0A0P1AUX7</accession>
<dbReference type="OrthoDB" id="10582164at2759"/>
<evidence type="ECO:0000313" key="1">
    <source>
        <dbReference type="EMBL" id="CEG44738.1"/>
    </source>
</evidence>
<name>A0A0P1AUX7_PLAHL</name>
<sequence>MEVSFESKDATADKKYGVRRQIIPVIVKRPDAGKTLNESVSLSRSTDTKIKRASKASPVMEVTESMHDDDNTALLNTLPDRLAETNKKVDRICKLLENATNADHITKKVIECPLAFNSVLSLKMAGNGAEIAELAQMHTINRVLSATPPGEDFTFATKWKKLMGTTVPSKRIDFFETYAKWCNTSL</sequence>
<organism evidence="1 2">
    <name type="scientific">Plasmopara halstedii</name>
    <name type="common">Downy mildew of sunflower</name>
    <dbReference type="NCBI Taxonomy" id="4781"/>
    <lineage>
        <taxon>Eukaryota</taxon>
        <taxon>Sar</taxon>
        <taxon>Stramenopiles</taxon>
        <taxon>Oomycota</taxon>
        <taxon>Peronosporomycetes</taxon>
        <taxon>Peronosporales</taxon>
        <taxon>Peronosporaceae</taxon>
        <taxon>Plasmopara</taxon>
    </lineage>
</organism>
<reference evidence="2" key="1">
    <citation type="submission" date="2014-09" db="EMBL/GenBank/DDBJ databases">
        <authorList>
            <person name="Sharma Rahul"/>
            <person name="Thines Marco"/>
        </authorList>
    </citation>
    <scope>NUCLEOTIDE SEQUENCE [LARGE SCALE GENOMIC DNA]</scope>
</reference>
<protein>
    <submittedName>
        <fullName evidence="1">Uncharacterized protein</fullName>
    </submittedName>
</protein>
<keyword evidence="2" id="KW-1185">Reference proteome</keyword>
<proteinExistence type="predicted"/>
<dbReference type="RefSeq" id="XP_024581107.1">
    <property type="nucleotide sequence ID" value="XM_024730873.1"/>
</dbReference>